<comment type="caution">
    <text evidence="12">The sequence shown here is derived from an EMBL/GenBank/DDBJ whole genome shotgun (WGS) entry which is preliminary data.</text>
</comment>
<evidence type="ECO:0000313" key="12">
    <source>
        <dbReference type="EMBL" id="OQO13056.1"/>
    </source>
</evidence>
<feature type="transmembrane region" description="Helical" evidence="11">
    <location>
        <begin position="362"/>
        <end position="385"/>
    </location>
</feature>
<protein>
    <recommendedName>
        <fullName evidence="3">dolichol kinase</fullName>
        <ecNumber evidence="3">2.7.1.108</ecNumber>
    </recommendedName>
</protein>
<dbReference type="InterPro" id="IPR032974">
    <property type="entry name" value="Polypren_kinase"/>
</dbReference>
<keyword evidence="9 11" id="KW-0472">Membrane</keyword>
<evidence type="ECO:0000256" key="11">
    <source>
        <dbReference type="SAM" id="Phobius"/>
    </source>
</evidence>
<gene>
    <name evidence="12" type="ORF">B0A48_02520</name>
</gene>
<feature type="transmembrane region" description="Helical" evidence="11">
    <location>
        <begin position="762"/>
        <end position="783"/>
    </location>
</feature>
<evidence type="ECO:0000256" key="5">
    <source>
        <dbReference type="ARBA" id="ARBA00022692"/>
    </source>
</evidence>
<feature type="transmembrane region" description="Helical" evidence="11">
    <location>
        <begin position="804"/>
        <end position="824"/>
    </location>
</feature>
<organism evidence="12 13">
    <name type="scientific">Cryoendolithus antarcticus</name>
    <dbReference type="NCBI Taxonomy" id="1507870"/>
    <lineage>
        <taxon>Eukaryota</taxon>
        <taxon>Fungi</taxon>
        <taxon>Dikarya</taxon>
        <taxon>Ascomycota</taxon>
        <taxon>Pezizomycotina</taxon>
        <taxon>Dothideomycetes</taxon>
        <taxon>Dothideomycetidae</taxon>
        <taxon>Cladosporiales</taxon>
        <taxon>Cladosporiaceae</taxon>
        <taxon>Cryoendolithus</taxon>
    </lineage>
</organism>
<reference evidence="13" key="1">
    <citation type="submission" date="2017-03" db="EMBL/GenBank/DDBJ databases">
        <title>Genomes of endolithic fungi from Antarctica.</title>
        <authorList>
            <person name="Coleine C."/>
            <person name="Masonjones S."/>
            <person name="Stajich J.E."/>
        </authorList>
    </citation>
    <scope>NUCLEOTIDE SEQUENCE [LARGE SCALE GENOMIC DNA]</scope>
    <source>
        <strain evidence="13">CCFEE 5527</strain>
    </source>
</reference>
<evidence type="ECO:0000256" key="8">
    <source>
        <dbReference type="ARBA" id="ARBA00022989"/>
    </source>
</evidence>
<sequence>MNDKSVVRNGSDSTSASHFAEEVDALRLHDRSPHPYLKHGFNVTQGDQELRSDRSLTDDVCATQRHRKPPVDLRKGASNRASTAVSATASESGTEADDERPSFVRALPAPTLRSRKGLKTGGDEYALLTPSQLDEGGEVPISNYFLLDQRLARTFSHGPIVPLSKEEEKVTRRRLNEFARRVSEIALVGVISICVLGGRGVWRTACKHKIELLSHLLISILLVLVYPIKLSFVDRRAVYSKPWQRFRVPASFDPATVLYPPVLPVLVALIVSPMNQSLLLPNVILGLASLPQRLFPRSSRLSGFNGVHWLISIAPLLLTSDQNSIRSHRTWNGFLGAPGVLPSEVLVMLYPLHHALMQPLHYLTTTSLLMTELHLLSVTLLNLLLFASTPQTTIIEACLWVGGLPLFVLTKNVLHWNVTLARVPKWKFRHLRHATRKRQSIINSVTDLINLQRAAAALRPAKETAWSEADDNEAVTYFRETRAAPLIDTKSPTKSQNDAVIQASWSAIEHYMPRADLGFDGVPEGILRTRRATLSAAPTAEVSTAQKSTRSRSRPHSILWCLQLTPDQAAWRGWLYAGYLYAVIVALVLGPVRMYVSRAALAGQEPVGWALGYLLGQIPVFRSIVHMLSLDAWIPLSAEPTSWSNLSLSMLLNMPLTRTTLGAANVRLLLIAYWALVLLFGLLTVFSLTAYVEVDTRRKVFHGTMVVMLLPSTFVDPCASALALSLILAVFLLLEVLRAGQVPPLGKAISRFVAPYVDGRDLRGPVVVSHIFLLIGCAVPLWFSLATALREGDGWELANDQRDVGMIAGVVCVGMGDAAASLVGRRYGRHKWLWVGGKSLEGSAAFVVAVTAGLLFAKVWLVAGGWRDESTGREMIALFGHSHGPAVRWTVSTIKAVFCACGASFMEAVLTGANDNVVVPVVLWLLVKGTRL</sequence>
<evidence type="ECO:0000256" key="1">
    <source>
        <dbReference type="ARBA" id="ARBA00004477"/>
    </source>
</evidence>
<feature type="transmembrane region" description="Helical" evidence="11">
    <location>
        <begin position="182"/>
        <end position="202"/>
    </location>
</feature>
<feature type="compositionally biased region" description="Basic and acidic residues" evidence="10">
    <location>
        <begin position="48"/>
        <end position="57"/>
    </location>
</feature>
<feature type="transmembrane region" description="Helical" evidence="11">
    <location>
        <begin position="671"/>
        <end position="694"/>
    </location>
</feature>
<keyword evidence="8 11" id="KW-1133">Transmembrane helix</keyword>
<feature type="transmembrane region" description="Helical" evidence="11">
    <location>
        <begin position="397"/>
        <end position="418"/>
    </location>
</feature>
<evidence type="ECO:0000256" key="6">
    <source>
        <dbReference type="ARBA" id="ARBA00022777"/>
    </source>
</evidence>
<feature type="region of interest" description="Disordered" evidence="10">
    <location>
        <begin position="25"/>
        <end position="102"/>
    </location>
</feature>
<dbReference type="OrthoDB" id="377083at2759"/>
<feature type="transmembrane region" description="Helical" evidence="11">
    <location>
        <begin position="706"/>
        <end position="734"/>
    </location>
</feature>
<dbReference type="PANTHER" id="PTHR13205">
    <property type="entry name" value="TRANSMEMBRANE PROTEIN 15-RELATED"/>
    <property type="match status" value="1"/>
</dbReference>
<dbReference type="PANTHER" id="PTHR13205:SF15">
    <property type="entry name" value="DOLICHOL KINASE"/>
    <property type="match status" value="1"/>
</dbReference>
<evidence type="ECO:0000256" key="2">
    <source>
        <dbReference type="ARBA" id="ARBA00010794"/>
    </source>
</evidence>
<dbReference type="GO" id="GO:0005789">
    <property type="term" value="C:endoplasmic reticulum membrane"/>
    <property type="evidence" value="ECO:0007669"/>
    <property type="project" value="UniProtKB-SubCell"/>
</dbReference>
<evidence type="ECO:0000256" key="7">
    <source>
        <dbReference type="ARBA" id="ARBA00022824"/>
    </source>
</evidence>
<dbReference type="EMBL" id="NAJO01000004">
    <property type="protein sequence ID" value="OQO13056.1"/>
    <property type="molecule type" value="Genomic_DNA"/>
</dbReference>
<dbReference type="EC" id="2.7.1.108" evidence="3"/>
<dbReference type="Proteomes" id="UP000192596">
    <property type="component" value="Unassembled WGS sequence"/>
</dbReference>
<feature type="transmembrane region" description="Helical" evidence="11">
    <location>
        <begin position="574"/>
        <end position="596"/>
    </location>
</feature>
<comment type="similarity">
    <text evidence="2">Belongs to the polyprenol kinase family.</text>
</comment>
<evidence type="ECO:0000256" key="9">
    <source>
        <dbReference type="ARBA" id="ARBA00023136"/>
    </source>
</evidence>
<feature type="transmembrane region" description="Helical" evidence="11">
    <location>
        <begin position="331"/>
        <end position="350"/>
    </location>
</feature>
<dbReference type="GO" id="GO:0004168">
    <property type="term" value="F:dolichol kinase activity"/>
    <property type="evidence" value="ECO:0007669"/>
    <property type="project" value="UniProtKB-EC"/>
</dbReference>
<dbReference type="InParanoid" id="A0A1V8TNW1"/>
<evidence type="ECO:0000256" key="4">
    <source>
        <dbReference type="ARBA" id="ARBA00022679"/>
    </source>
</evidence>
<keyword evidence="5 11" id="KW-0812">Transmembrane</keyword>
<accession>A0A1V8TNW1</accession>
<proteinExistence type="inferred from homology"/>
<dbReference type="STRING" id="1507870.A0A1V8TNW1"/>
<dbReference type="AlphaFoldDB" id="A0A1V8TNW1"/>
<comment type="subcellular location">
    <subcellularLocation>
        <location evidence="1">Endoplasmic reticulum membrane</location>
        <topology evidence="1">Multi-pass membrane protein</topology>
    </subcellularLocation>
</comment>
<evidence type="ECO:0000256" key="10">
    <source>
        <dbReference type="SAM" id="MobiDB-lite"/>
    </source>
</evidence>
<feature type="compositionally biased region" description="Low complexity" evidence="10">
    <location>
        <begin position="78"/>
        <end position="93"/>
    </location>
</feature>
<dbReference type="GO" id="GO:0043048">
    <property type="term" value="P:dolichyl monophosphate biosynthetic process"/>
    <property type="evidence" value="ECO:0007669"/>
    <property type="project" value="TreeGrafter"/>
</dbReference>
<keyword evidence="4" id="KW-0808">Transferase</keyword>
<feature type="transmembrane region" description="Helical" evidence="11">
    <location>
        <begin position="214"/>
        <end position="232"/>
    </location>
</feature>
<keyword evidence="13" id="KW-1185">Reference proteome</keyword>
<keyword evidence="6" id="KW-0418">Kinase</keyword>
<feature type="transmembrane region" description="Helical" evidence="11">
    <location>
        <begin position="844"/>
        <end position="866"/>
    </location>
</feature>
<keyword evidence="7" id="KW-0256">Endoplasmic reticulum</keyword>
<evidence type="ECO:0000313" key="13">
    <source>
        <dbReference type="Proteomes" id="UP000192596"/>
    </source>
</evidence>
<evidence type="ECO:0000256" key="3">
    <source>
        <dbReference type="ARBA" id="ARBA00012132"/>
    </source>
</evidence>
<name>A0A1V8TNW1_9PEZI</name>